<dbReference type="OrthoDB" id="10568424at2759"/>
<comment type="caution">
    <text evidence="1">The sequence shown here is derived from an EMBL/GenBank/DDBJ whole genome shotgun (WGS) entry which is preliminary data.</text>
</comment>
<organism evidence="1 2">
    <name type="scientific">Thelohanellus kitauei</name>
    <name type="common">Myxosporean</name>
    <dbReference type="NCBI Taxonomy" id="669202"/>
    <lineage>
        <taxon>Eukaryota</taxon>
        <taxon>Metazoa</taxon>
        <taxon>Cnidaria</taxon>
        <taxon>Myxozoa</taxon>
        <taxon>Myxosporea</taxon>
        <taxon>Bivalvulida</taxon>
        <taxon>Platysporina</taxon>
        <taxon>Myxobolidae</taxon>
        <taxon>Thelohanellus</taxon>
    </lineage>
</organism>
<keyword evidence="2" id="KW-1185">Reference proteome</keyword>
<reference evidence="1 2" key="1">
    <citation type="journal article" date="2014" name="Genome Biol. Evol.">
        <title>The genome of the myxosporean Thelohanellus kitauei shows adaptations to nutrient acquisition within its fish host.</title>
        <authorList>
            <person name="Yang Y."/>
            <person name="Xiong J."/>
            <person name="Zhou Z."/>
            <person name="Huo F."/>
            <person name="Miao W."/>
            <person name="Ran C."/>
            <person name="Liu Y."/>
            <person name="Zhang J."/>
            <person name="Feng J."/>
            <person name="Wang M."/>
            <person name="Wang M."/>
            <person name="Wang L."/>
            <person name="Yao B."/>
        </authorList>
    </citation>
    <scope>NUCLEOTIDE SEQUENCE [LARGE SCALE GENOMIC DNA]</scope>
    <source>
        <strain evidence="1">Wuqing</strain>
    </source>
</reference>
<evidence type="ECO:0000313" key="1">
    <source>
        <dbReference type="EMBL" id="KII73534.1"/>
    </source>
</evidence>
<protein>
    <submittedName>
        <fullName evidence="1">Uncharacterized protein</fullName>
    </submittedName>
</protein>
<name>A0A0C2J6T1_THEKT</name>
<evidence type="ECO:0000313" key="2">
    <source>
        <dbReference type="Proteomes" id="UP000031668"/>
    </source>
</evidence>
<dbReference type="Proteomes" id="UP000031668">
    <property type="component" value="Unassembled WGS sequence"/>
</dbReference>
<dbReference type="AlphaFoldDB" id="A0A0C2J6T1"/>
<gene>
    <name evidence="1" type="ORF">RF11_16459</name>
</gene>
<dbReference type="EMBL" id="JWZT01000791">
    <property type="protein sequence ID" value="KII73534.1"/>
    <property type="molecule type" value="Genomic_DNA"/>
</dbReference>
<proteinExistence type="predicted"/>
<accession>A0A0C2J6T1</accession>
<sequence>MSYDITVKKSGRSQANESMMNAVGHLFINICMSKLSKPTNKDKFLKRKADENLQDYDHANKNVRKRNSENTNRNIYNSASLHSFHNIYTCPRYACALVDSLLEVFACETKAIIYLFDNRVFQEEKKCSRIRKFMQFQISKKSWKCGTRSYRKESSIFKKTFFGTSRVPWRPRVSHPKLYPTGSSWFDNCLATQSISTIR</sequence>